<comment type="subcellular location">
    <subcellularLocation>
        <location evidence="1">Mitochondrion</location>
    </subcellularLocation>
</comment>
<feature type="repeat" description="PPR" evidence="6">
    <location>
        <begin position="278"/>
        <end position="312"/>
    </location>
</feature>
<keyword evidence="5" id="KW-0496">Mitochondrion</keyword>
<feature type="repeat" description="PPR" evidence="6">
    <location>
        <begin position="247"/>
        <end position="277"/>
    </location>
</feature>
<gene>
    <name evidence="8" type="ORF">NE237_022878</name>
</gene>
<sequence>MEAMNSLQKHQIQSDPISYSELIKCCIARGTIEEGKLVHRHIWSNVDGPKLFLNNVLLSMYVKFNLLDEARNLFDKMVERNVVSWTTMIAAYSNNKINHDALNFLILMCREGVRPNMFTFSSVLRACDGLSTLWQLHCCIIKVGLDSDVFVRSALIDIYSKCGELHSGLCVFEEMITGDLVVWNSIIGAFAQNGNGDEALNLFKSMKRAGFPANQATLTSVLSACTGLALVELGRQVHAHIVKFKRDLILNNALLDMYCKCGSLEDANSTFNRMPERDVISWSTMISGLAQNGRSGEALDLFELMKVSGPKPNYITMVGVLFACSHAGLEEDGWHYFRSMNITFGINPGREHYGCMVDLLGRVGKLDEAIKFIHEMGCGADAVTWKSLLGACRIHRNTSLAIYVAKKILELEPHDGGPYILLSNIYANSQMWEDAAKVRRIMRDKGVQKEPGCSWIEVGKQVHAFVYGDKSHPLMDKVILELKQLIPKIMEVGYFPDTNFVMHDLEVEQQEDSLRFHSEKLAIAFGLRSLPKEKSLRIMKNLRICGDCHAFAKLVSMIENRRIVIRDPKTKYDIQTHWFHPQLLNLVILPSYAALYCSFGHCLEHTNAQPVLKNRTVESVVGY</sequence>
<dbReference type="InterPro" id="IPR046960">
    <property type="entry name" value="PPR_At4g14850-like_plant"/>
</dbReference>
<dbReference type="FunFam" id="1.25.40.10:FF:000488">
    <property type="entry name" value="Pentatricopeptide repeat-containing protein, mitochondrial"/>
    <property type="match status" value="1"/>
</dbReference>
<name>A0A9Q0HBU3_9MAGN</name>
<keyword evidence="4" id="KW-0809">Transit peptide</keyword>
<organism evidence="8 9">
    <name type="scientific">Protea cynaroides</name>
    <dbReference type="NCBI Taxonomy" id="273540"/>
    <lineage>
        <taxon>Eukaryota</taxon>
        <taxon>Viridiplantae</taxon>
        <taxon>Streptophyta</taxon>
        <taxon>Embryophyta</taxon>
        <taxon>Tracheophyta</taxon>
        <taxon>Spermatophyta</taxon>
        <taxon>Magnoliopsida</taxon>
        <taxon>Proteales</taxon>
        <taxon>Proteaceae</taxon>
        <taxon>Protea</taxon>
    </lineage>
</organism>
<dbReference type="InterPro" id="IPR032867">
    <property type="entry name" value="DYW_dom"/>
</dbReference>
<dbReference type="EMBL" id="JAMYWD010000008">
    <property type="protein sequence ID" value="KAJ4962939.1"/>
    <property type="molecule type" value="Genomic_DNA"/>
</dbReference>
<feature type="domain" description="DYW" evidence="7">
    <location>
        <begin position="493"/>
        <end position="569"/>
    </location>
</feature>
<dbReference type="FunFam" id="1.25.40.10:FF:000501">
    <property type="entry name" value="Putative pentatricopeptide repeat-containing protein mitochondrial"/>
    <property type="match status" value="1"/>
</dbReference>
<evidence type="ECO:0000256" key="5">
    <source>
        <dbReference type="ARBA" id="ARBA00023128"/>
    </source>
</evidence>
<dbReference type="Pfam" id="PF14432">
    <property type="entry name" value="DYW_deaminase"/>
    <property type="match status" value="1"/>
</dbReference>
<dbReference type="OrthoDB" id="185373at2759"/>
<evidence type="ECO:0000259" key="7">
    <source>
        <dbReference type="Pfam" id="PF14432"/>
    </source>
</evidence>
<dbReference type="InterPro" id="IPR002885">
    <property type="entry name" value="PPR_rpt"/>
</dbReference>
<dbReference type="PANTHER" id="PTHR47926">
    <property type="entry name" value="PENTATRICOPEPTIDE REPEAT-CONTAINING PROTEIN"/>
    <property type="match status" value="1"/>
</dbReference>
<dbReference type="PROSITE" id="PS51375">
    <property type="entry name" value="PPR"/>
    <property type="match status" value="4"/>
</dbReference>
<dbReference type="NCBIfam" id="TIGR00756">
    <property type="entry name" value="PPR"/>
    <property type="match status" value="4"/>
</dbReference>
<evidence type="ECO:0000256" key="4">
    <source>
        <dbReference type="ARBA" id="ARBA00022946"/>
    </source>
</evidence>
<feature type="repeat" description="PPR" evidence="6">
    <location>
        <begin position="81"/>
        <end position="115"/>
    </location>
</feature>
<evidence type="ECO:0000256" key="1">
    <source>
        <dbReference type="ARBA" id="ARBA00004173"/>
    </source>
</evidence>
<dbReference type="GO" id="GO:0009451">
    <property type="term" value="P:RNA modification"/>
    <property type="evidence" value="ECO:0007669"/>
    <property type="project" value="InterPro"/>
</dbReference>
<reference evidence="8" key="1">
    <citation type="journal article" date="2023" name="Plant J.">
        <title>The genome of the king protea, Protea cynaroides.</title>
        <authorList>
            <person name="Chang J."/>
            <person name="Duong T.A."/>
            <person name="Schoeman C."/>
            <person name="Ma X."/>
            <person name="Roodt D."/>
            <person name="Barker N."/>
            <person name="Li Z."/>
            <person name="Van de Peer Y."/>
            <person name="Mizrachi E."/>
        </authorList>
    </citation>
    <scope>NUCLEOTIDE SEQUENCE</scope>
    <source>
        <tissue evidence="8">Young leaves</tissue>
    </source>
</reference>
<evidence type="ECO:0000313" key="9">
    <source>
        <dbReference type="Proteomes" id="UP001141806"/>
    </source>
</evidence>
<evidence type="ECO:0000256" key="6">
    <source>
        <dbReference type="PROSITE-ProRule" id="PRU00708"/>
    </source>
</evidence>
<dbReference type="GO" id="GO:0005739">
    <property type="term" value="C:mitochondrion"/>
    <property type="evidence" value="ECO:0007669"/>
    <property type="project" value="UniProtKB-SubCell"/>
</dbReference>
<dbReference type="Gene3D" id="1.25.40.10">
    <property type="entry name" value="Tetratricopeptide repeat domain"/>
    <property type="match status" value="4"/>
</dbReference>
<dbReference type="Pfam" id="PF01535">
    <property type="entry name" value="PPR"/>
    <property type="match status" value="2"/>
</dbReference>
<dbReference type="Pfam" id="PF20431">
    <property type="entry name" value="E_motif"/>
    <property type="match status" value="1"/>
</dbReference>
<accession>A0A9Q0HBU3</accession>
<dbReference type="GO" id="GO:0008270">
    <property type="term" value="F:zinc ion binding"/>
    <property type="evidence" value="ECO:0007669"/>
    <property type="project" value="InterPro"/>
</dbReference>
<protein>
    <recommendedName>
        <fullName evidence="7">DYW domain-containing protein</fullName>
    </recommendedName>
</protein>
<dbReference type="GO" id="GO:0003723">
    <property type="term" value="F:RNA binding"/>
    <property type="evidence" value="ECO:0007669"/>
    <property type="project" value="InterPro"/>
</dbReference>
<comment type="caution">
    <text evidence="8">The sequence shown here is derived from an EMBL/GenBank/DDBJ whole genome shotgun (WGS) entry which is preliminary data.</text>
</comment>
<comment type="similarity">
    <text evidence="2">Belongs to the PPR family. PCMP-H subfamily.</text>
</comment>
<evidence type="ECO:0000256" key="2">
    <source>
        <dbReference type="ARBA" id="ARBA00006643"/>
    </source>
</evidence>
<dbReference type="Pfam" id="PF13041">
    <property type="entry name" value="PPR_2"/>
    <property type="match status" value="3"/>
</dbReference>
<keyword evidence="3" id="KW-0677">Repeat</keyword>
<dbReference type="InterPro" id="IPR011990">
    <property type="entry name" value="TPR-like_helical_dom_sf"/>
</dbReference>
<dbReference type="InterPro" id="IPR046848">
    <property type="entry name" value="E_motif"/>
</dbReference>
<proteinExistence type="inferred from homology"/>
<dbReference type="PANTHER" id="PTHR47926:SF420">
    <property type="entry name" value="REPEAT-CONTAINING PROTEIN, PUTATIVE-RELATED"/>
    <property type="match status" value="1"/>
</dbReference>
<evidence type="ECO:0000313" key="8">
    <source>
        <dbReference type="EMBL" id="KAJ4962939.1"/>
    </source>
</evidence>
<dbReference type="SUPFAM" id="SSF48452">
    <property type="entry name" value="TPR-like"/>
    <property type="match status" value="1"/>
</dbReference>
<dbReference type="FunFam" id="1.25.40.10:FF:000366">
    <property type="entry name" value="Pentatricopeptide (PPR) repeat-containing protein"/>
    <property type="match status" value="1"/>
</dbReference>
<keyword evidence="9" id="KW-1185">Reference proteome</keyword>
<dbReference type="FunFam" id="1.25.40.10:FF:000031">
    <property type="entry name" value="Pentatricopeptide repeat-containing protein mitochondrial"/>
    <property type="match status" value="1"/>
</dbReference>
<evidence type="ECO:0000256" key="3">
    <source>
        <dbReference type="ARBA" id="ARBA00022737"/>
    </source>
</evidence>
<feature type="repeat" description="PPR" evidence="6">
    <location>
        <begin position="179"/>
        <end position="213"/>
    </location>
</feature>
<dbReference type="Proteomes" id="UP001141806">
    <property type="component" value="Unassembled WGS sequence"/>
</dbReference>
<dbReference type="AlphaFoldDB" id="A0A9Q0HBU3"/>